<evidence type="ECO:0000313" key="3">
    <source>
        <dbReference type="EMBL" id="KAA1120994.1"/>
    </source>
</evidence>
<dbReference type="InterPro" id="IPR010775">
    <property type="entry name" value="DUF1365"/>
</dbReference>
<evidence type="ECO:0000313" key="5">
    <source>
        <dbReference type="Proteomes" id="UP000325313"/>
    </source>
</evidence>
<reference evidence="4 5" key="1">
    <citation type="submission" date="2019-05" db="EMBL/GenBank/DDBJ databases">
        <title>Emergence of the Ug99 lineage of the wheat stem rust pathogen through somatic hybridization.</title>
        <authorList>
            <person name="Li F."/>
            <person name="Upadhyaya N.M."/>
            <person name="Sperschneider J."/>
            <person name="Matny O."/>
            <person name="Nguyen-Phuc H."/>
            <person name="Mago R."/>
            <person name="Raley C."/>
            <person name="Miller M.E."/>
            <person name="Silverstein K.A.T."/>
            <person name="Henningsen E."/>
            <person name="Hirsch C.D."/>
            <person name="Visser B."/>
            <person name="Pretorius Z.A."/>
            <person name="Steffenson B.J."/>
            <person name="Schwessinger B."/>
            <person name="Dodds P.N."/>
            <person name="Figueroa M."/>
        </authorList>
    </citation>
    <scope>NUCLEOTIDE SEQUENCE [LARGE SCALE GENOMIC DNA]</scope>
    <source>
        <strain evidence="2">21-0</strain>
        <strain evidence="3 5">Ug99</strain>
    </source>
</reference>
<evidence type="ECO:0000313" key="4">
    <source>
        <dbReference type="Proteomes" id="UP000324748"/>
    </source>
</evidence>
<name>A0A5B0R836_PUCGR</name>
<dbReference type="EMBL" id="VDEP01000240">
    <property type="protein sequence ID" value="KAA1120994.1"/>
    <property type="molecule type" value="Genomic_DNA"/>
</dbReference>
<dbReference type="PANTHER" id="PTHR33973">
    <property type="entry name" value="OS07G0153300 PROTEIN"/>
    <property type="match status" value="1"/>
</dbReference>
<proteinExistence type="predicted"/>
<dbReference type="Proteomes" id="UP000325313">
    <property type="component" value="Unassembled WGS sequence"/>
</dbReference>
<sequence length="724" mass="82684">MDPSETLVTRPLIPIQATSIHLTDLILPPLLIGLALMIFDIQSRKITKKTSSNSHLFINQTHHARFLPSSSTHQFKYSLIQFGLDLDHLEAAQLDIPHLFRFSKPKNDQLASRFRLLFDPSSWLNLIQIFSISPTSYFKNTPSNNTHQVQSIKLALFNQLETQFDLDPHQEIGKVYLLSMPTYLGFTSINPLSIYFCYQKPVDPSNPNHPPLKYVVLDVQNTFSERHSYLLKIGTNELPNPQSGFQHEWIIPRAFHVSPFNDRTGSYKISLSDPFSNPKRGPDGQSTISLNFKIVFLTKSGEKKFLATLNGTGAPFTTSNLVRIWAQYPVVLFLTSLRILYESFKLHMGKPRLDVYPRPEPVFDPEYALKSPNPIQEGGQLGATGWQEADWCSRWAQQIVVDYLTRRVNQIAENSWKILQATPHPAPKSSPDTELTSLGSFVNLADNSEKAAPDRLSEEEEEEEEEQQRFNSSERPSVVSVVLQPADQTQQIITISPPPAPSDDHDQATGWVQETLTIHYGSAGFFTDLIVFPTPSLAQLIGDQSEAAWKVSSMALFDRVFENAHVRQCLLSRDSQPPVRLSKPAGFLARLINRLRRFYFRWLLSFISLEERNSAQIKRRSSWFPPPNFVAIDSPFQCDSSPIDRPFLHSNLTQAGRIFCILLHQIYAELLSFLLFHYLFRFRFVTSKQPWWRLKRAIFAANRIPFNAQPDLDPHYVGSLRHPS</sequence>
<accession>A0A5B0R836</accession>
<feature type="compositionally biased region" description="Basic and acidic residues" evidence="1">
    <location>
        <begin position="447"/>
        <end position="456"/>
    </location>
</feature>
<keyword evidence="4" id="KW-1185">Reference proteome</keyword>
<comment type="caution">
    <text evidence="3">The sequence shown here is derived from an EMBL/GenBank/DDBJ whole genome shotgun (WGS) entry which is preliminary data.</text>
</comment>
<dbReference type="Pfam" id="PF07103">
    <property type="entry name" value="DUF1365"/>
    <property type="match status" value="1"/>
</dbReference>
<feature type="compositionally biased region" description="Acidic residues" evidence="1">
    <location>
        <begin position="457"/>
        <end position="466"/>
    </location>
</feature>
<gene>
    <name evidence="2" type="ORF">PGT21_024438</name>
    <name evidence="3" type="ORF">PGTUg99_025208</name>
</gene>
<dbReference type="AlphaFoldDB" id="A0A5B0R836"/>
<dbReference type="PANTHER" id="PTHR33973:SF4">
    <property type="entry name" value="OS07G0153300 PROTEIN"/>
    <property type="match status" value="1"/>
</dbReference>
<dbReference type="OrthoDB" id="3340520at2759"/>
<organism evidence="3 5">
    <name type="scientific">Puccinia graminis f. sp. tritici</name>
    <dbReference type="NCBI Taxonomy" id="56615"/>
    <lineage>
        <taxon>Eukaryota</taxon>
        <taxon>Fungi</taxon>
        <taxon>Dikarya</taxon>
        <taxon>Basidiomycota</taxon>
        <taxon>Pucciniomycotina</taxon>
        <taxon>Pucciniomycetes</taxon>
        <taxon>Pucciniales</taxon>
        <taxon>Pucciniaceae</taxon>
        <taxon>Puccinia</taxon>
    </lineage>
</organism>
<dbReference type="Proteomes" id="UP000324748">
    <property type="component" value="Unassembled WGS sequence"/>
</dbReference>
<evidence type="ECO:0000256" key="1">
    <source>
        <dbReference type="SAM" id="MobiDB-lite"/>
    </source>
</evidence>
<protein>
    <submittedName>
        <fullName evidence="3">Uncharacterized protein</fullName>
    </submittedName>
</protein>
<feature type="region of interest" description="Disordered" evidence="1">
    <location>
        <begin position="443"/>
        <end position="478"/>
    </location>
</feature>
<dbReference type="EMBL" id="VSWC01000040">
    <property type="protein sequence ID" value="KAA1105933.1"/>
    <property type="molecule type" value="Genomic_DNA"/>
</dbReference>
<evidence type="ECO:0000313" key="2">
    <source>
        <dbReference type="EMBL" id="KAA1105933.1"/>
    </source>
</evidence>